<dbReference type="AlphaFoldDB" id="A0A6G5QFJ1"/>
<dbReference type="Pfam" id="PF04965">
    <property type="entry name" value="GPW_gp25"/>
    <property type="match status" value="1"/>
</dbReference>
<reference evidence="2 3" key="1">
    <citation type="submission" date="2016-07" db="EMBL/GenBank/DDBJ databases">
        <title>Comparative genomics of the Campylobacter concisus group.</title>
        <authorList>
            <person name="Miller W.G."/>
            <person name="Yee E."/>
            <person name="Chapman M.H."/>
            <person name="Huynh S."/>
            <person name="Bono J.L."/>
            <person name="On S.L.W."/>
            <person name="StLeger J."/>
            <person name="Foster G."/>
            <person name="Parker C.T."/>
        </authorList>
    </citation>
    <scope>NUCLEOTIDE SEQUENCE [LARGE SCALE GENOMIC DNA]</scope>
    <source>
        <strain evidence="2 3">CCUG 21559</strain>
    </source>
</reference>
<dbReference type="Gene3D" id="3.10.450.40">
    <property type="match status" value="1"/>
</dbReference>
<evidence type="ECO:0000313" key="2">
    <source>
        <dbReference type="EMBL" id="QCD44455.1"/>
    </source>
</evidence>
<evidence type="ECO:0000259" key="1">
    <source>
        <dbReference type="Pfam" id="PF04965"/>
    </source>
</evidence>
<dbReference type="Proteomes" id="UP000503264">
    <property type="component" value="Chromosome"/>
</dbReference>
<evidence type="ECO:0000313" key="3">
    <source>
        <dbReference type="Proteomes" id="UP000503264"/>
    </source>
</evidence>
<protein>
    <submittedName>
        <fullName evidence="2">Phage baseplate assembly protein W</fullName>
    </submittedName>
</protein>
<name>A0A6G5QFJ1_9BACT</name>
<dbReference type="InterPro" id="IPR007048">
    <property type="entry name" value="IraD/Gp25-like"/>
</dbReference>
<feature type="domain" description="IraD/Gp25-like" evidence="1">
    <location>
        <begin position="4"/>
        <end position="80"/>
    </location>
</feature>
<organism evidence="2 3">
    <name type="scientific">Campylobacter mucosalis CCUG 21559</name>
    <dbReference type="NCBI Taxonomy" id="1032067"/>
    <lineage>
        <taxon>Bacteria</taxon>
        <taxon>Pseudomonadati</taxon>
        <taxon>Campylobacterota</taxon>
        <taxon>Epsilonproteobacteria</taxon>
        <taxon>Campylobacterales</taxon>
        <taxon>Campylobacteraceae</taxon>
        <taxon>Campylobacter</taxon>
    </lineage>
</organism>
<sequence>MYQIDVKENLKRIFVTTKYTKTLHPLFGLDNHIDKRGDLYNLLALKNDILDQITMHEPRIKPTQITFTQDDQGLNLDIAYIQDNATQFLRINI</sequence>
<dbReference type="EMBL" id="CP012542">
    <property type="protein sequence ID" value="QCD44455.1"/>
    <property type="molecule type" value="Genomic_DNA"/>
</dbReference>
<keyword evidence="3" id="KW-1185">Reference proteome</keyword>
<gene>
    <name evidence="2" type="ORF">CMUC_0656</name>
</gene>
<dbReference type="RefSeq" id="WP_171993579.1">
    <property type="nucleotide sequence ID" value="NZ_CP012542.1"/>
</dbReference>
<accession>A0A6G5QFJ1</accession>
<dbReference type="SUPFAM" id="SSF160719">
    <property type="entry name" value="gpW/gp25-like"/>
    <property type="match status" value="1"/>
</dbReference>
<proteinExistence type="predicted"/>